<protein>
    <submittedName>
        <fullName evidence="1">Uncharacterized protein</fullName>
    </submittedName>
</protein>
<evidence type="ECO:0000313" key="1">
    <source>
        <dbReference type="EMBL" id="VVN51293.1"/>
    </source>
</evidence>
<accession>A0A5E6YDX0</accession>
<dbReference type="Proteomes" id="UP000326437">
    <property type="component" value="Unassembled WGS sequence"/>
</dbReference>
<reference evidence="1 2" key="1">
    <citation type="submission" date="2019-09" db="EMBL/GenBank/DDBJ databases">
        <authorList>
            <person name="Chandra G."/>
            <person name="Truman W A."/>
        </authorList>
    </citation>
    <scope>NUCLEOTIDE SEQUENCE [LARGE SCALE GENOMIC DNA]</scope>
    <source>
        <strain evidence="1">PS685</strain>
    </source>
</reference>
<dbReference type="RefSeq" id="WP_150628258.1">
    <property type="nucleotide sequence ID" value="NZ_CABVHO010000002.1"/>
</dbReference>
<dbReference type="EMBL" id="CABVHO010000002">
    <property type="protein sequence ID" value="VVN51293.1"/>
    <property type="molecule type" value="Genomic_DNA"/>
</dbReference>
<organism evidence="1 2">
    <name type="scientific">Pseudomonas fluorescens</name>
    <dbReference type="NCBI Taxonomy" id="294"/>
    <lineage>
        <taxon>Bacteria</taxon>
        <taxon>Pseudomonadati</taxon>
        <taxon>Pseudomonadota</taxon>
        <taxon>Gammaproteobacteria</taxon>
        <taxon>Pseudomonadales</taxon>
        <taxon>Pseudomonadaceae</taxon>
        <taxon>Pseudomonas</taxon>
    </lineage>
</organism>
<proteinExistence type="predicted"/>
<dbReference type="OrthoDB" id="7033026at2"/>
<name>A0A5E6YDX0_PSEFL</name>
<sequence length="246" mass="28129">MSKSNWWDRNARSGESSGFNLERDTKKKIKLNARKVVPQVYRYFDKEHHAEAFARGEIFVSTLKRCREYEDPLQGDREEAFERYNTGRTITGNGSDPAFVAMAAKAGIHIGPGSRNITISNNSRTSYLHDAYVLCTTLRPFEGEELESFGKYCVRINDVGSFHSKLTKNLLLTSNIGKSVRGEIIYKERFYKEFESSPGLIGFVKPPDMYSSQREYRFLWYVPEGTNIVGKVVHCPEIAQMVTRIA</sequence>
<gene>
    <name evidence="1" type="ORF">PS685_00619</name>
</gene>
<evidence type="ECO:0000313" key="2">
    <source>
        <dbReference type="Proteomes" id="UP000326437"/>
    </source>
</evidence>
<dbReference type="AlphaFoldDB" id="A0A5E6YDX0"/>